<reference evidence="5" key="2">
    <citation type="submission" date="2022-03" db="EMBL/GenBank/DDBJ databases">
        <title>Draft title - Genomic analysis of global carrot germplasm unveils the trajectory of domestication and the origin of high carotenoid orange carrot.</title>
        <authorList>
            <person name="Iorizzo M."/>
            <person name="Ellison S."/>
            <person name="Senalik D."/>
            <person name="Macko-Podgorni A."/>
            <person name="Grzebelus D."/>
            <person name="Bostan H."/>
            <person name="Rolling W."/>
            <person name="Curaba J."/>
            <person name="Simon P."/>
        </authorList>
    </citation>
    <scope>NUCLEOTIDE SEQUENCE</scope>
    <source>
        <tissue evidence="5">Leaf</tissue>
    </source>
</reference>
<feature type="compositionally biased region" description="Polar residues" evidence="3">
    <location>
        <begin position="1"/>
        <end position="11"/>
    </location>
</feature>
<evidence type="ECO:0000256" key="1">
    <source>
        <dbReference type="ARBA" id="ARBA00025793"/>
    </source>
</evidence>
<organism evidence="5 6">
    <name type="scientific">Daucus carota subsp. sativus</name>
    <name type="common">Carrot</name>
    <dbReference type="NCBI Taxonomy" id="79200"/>
    <lineage>
        <taxon>Eukaryota</taxon>
        <taxon>Viridiplantae</taxon>
        <taxon>Streptophyta</taxon>
        <taxon>Embryophyta</taxon>
        <taxon>Tracheophyta</taxon>
        <taxon>Spermatophyta</taxon>
        <taxon>Magnoliopsida</taxon>
        <taxon>eudicotyledons</taxon>
        <taxon>Gunneridae</taxon>
        <taxon>Pentapetalae</taxon>
        <taxon>asterids</taxon>
        <taxon>campanulids</taxon>
        <taxon>Apiales</taxon>
        <taxon>Apiaceae</taxon>
        <taxon>Apioideae</taxon>
        <taxon>Scandiceae</taxon>
        <taxon>Daucinae</taxon>
        <taxon>Daucus</taxon>
        <taxon>Daucus sect. Daucus</taxon>
    </lineage>
</organism>
<sequence length="587" mass="64226">MPNAIGNTDKTGSNSSNNGSNLNIGSSNRGSEGQSLGASGEGKLPLPPGREAPPSPAAHPPPTPPPPPAPKPPASPPQPPPQPAARPPPQPPKPGNLPKPAPPGPRLPPKSAAESSEDKTKLKPFFWDKVLANPDQQMVWHDIKAGSFQCNEDLMESLFGYKAAQEQQKIERKKEHPTPFEVPKYIQIIDPRKAQNLSILLRALNVTTDEVCEAILEGNELPAELIQTLLKMAPTTDEELKLRLFNGDRSQLGPAEKFLKTMVDIPFAFKRLESLLFMCTVQEEVASVKHSFANIEVACNEIRSSRVFLKLLEAVLKTGNRMNVGTYRGGAQAFKLDTLLKLSDVKGTDGKTTLLHFVVLEIIRTEGIRAARKVRRSQSLTSVKTEDILEDSTKETAEYVRSLGLEVVSNLSSELEHVKKAAFVDGDTLKSTVLKLGQSLKQSKDFLKNEMGSLDEESEFRVTLASFVQQAEDDIIWLLEEEKKISTLVKSTSDYFHGTAGKDEGLRLFVIVRDFLAMVDKVCDGVKKSSANSIKTTKKMTSNVSSTSQASPQTPSPTLPKNLFPSISDHRENNSESSDFSSSDDES</sequence>
<dbReference type="Gene3D" id="1.20.58.2220">
    <property type="entry name" value="Formin, FH2 domain"/>
    <property type="match status" value="1"/>
</dbReference>
<keyword evidence="6" id="KW-1185">Reference proteome</keyword>
<dbReference type="InterPro" id="IPR027643">
    <property type="entry name" value="Formin-like_plant"/>
</dbReference>
<proteinExistence type="inferred from homology"/>
<dbReference type="Proteomes" id="UP000077755">
    <property type="component" value="Chromosome 5"/>
</dbReference>
<name>A0AAF0X712_DAUCS</name>
<evidence type="ECO:0000256" key="2">
    <source>
        <dbReference type="RuleBase" id="RU361260"/>
    </source>
</evidence>
<accession>A0AAF0X712</accession>
<evidence type="ECO:0000259" key="4">
    <source>
        <dbReference type="PROSITE" id="PS51444"/>
    </source>
</evidence>
<gene>
    <name evidence="5" type="ORF">DCAR_0521984</name>
</gene>
<dbReference type="GO" id="GO:0045010">
    <property type="term" value="P:actin nucleation"/>
    <property type="evidence" value="ECO:0007669"/>
    <property type="project" value="InterPro"/>
</dbReference>
<feature type="region of interest" description="Disordered" evidence="3">
    <location>
        <begin position="1"/>
        <end position="119"/>
    </location>
</feature>
<feature type="compositionally biased region" description="Pro residues" evidence="3">
    <location>
        <begin position="45"/>
        <end position="108"/>
    </location>
</feature>
<dbReference type="AlphaFoldDB" id="A0AAF0X712"/>
<dbReference type="Pfam" id="PF02181">
    <property type="entry name" value="FH2"/>
    <property type="match status" value="1"/>
</dbReference>
<evidence type="ECO:0000256" key="3">
    <source>
        <dbReference type="SAM" id="MobiDB-lite"/>
    </source>
</evidence>
<dbReference type="SMART" id="SM00498">
    <property type="entry name" value="FH2"/>
    <property type="match status" value="1"/>
</dbReference>
<dbReference type="PANTHER" id="PTHR23213:SF391">
    <property type="entry name" value="FORMIN-LIKE PROTEIN"/>
    <property type="match status" value="1"/>
</dbReference>
<dbReference type="PRINTS" id="PR01217">
    <property type="entry name" value="PRICHEXTENSN"/>
</dbReference>
<feature type="compositionally biased region" description="Low complexity" evidence="3">
    <location>
        <begin position="12"/>
        <end position="31"/>
    </location>
</feature>
<evidence type="ECO:0000313" key="5">
    <source>
        <dbReference type="EMBL" id="WOH02595.1"/>
    </source>
</evidence>
<feature type="compositionally biased region" description="Polar residues" evidence="3">
    <location>
        <begin position="534"/>
        <end position="544"/>
    </location>
</feature>
<feature type="domain" description="FH2" evidence="4">
    <location>
        <begin position="112"/>
        <end position="545"/>
    </location>
</feature>
<dbReference type="PROSITE" id="PS51444">
    <property type="entry name" value="FH2"/>
    <property type="match status" value="1"/>
</dbReference>
<dbReference type="InterPro" id="IPR042201">
    <property type="entry name" value="FH2_Formin_sf"/>
</dbReference>
<dbReference type="InterPro" id="IPR015425">
    <property type="entry name" value="FH2_Formin"/>
</dbReference>
<dbReference type="EMBL" id="CP093347">
    <property type="protein sequence ID" value="WOH02595.1"/>
    <property type="molecule type" value="Genomic_DNA"/>
</dbReference>
<comment type="similarity">
    <text evidence="1">Belongs to the formin-like family. Class-I subfamily.</text>
</comment>
<dbReference type="SUPFAM" id="SSF101447">
    <property type="entry name" value="Formin homology 2 domain (FH2 domain)"/>
    <property type="match status" value="1"/>
</dbReference>
<reference evidence="5" key="1">
    <citation type="journal article" date="2016" name="Nat. Genet.">
        <title>A high-quality carrot genome assembly provides new insights into carotenoid accumulation and asterid genome evolution.</title>
        <authorList>
            <person name="Iorizzo M."/>
            <person name="Ellison S."/>
            <person name="Senalik D."/>
            <person name="Zeng P."/>
            <person name="Satapoomin P."/>
            <person name="Huang J."/>
            <person name="Bowman M."/>
            <person name="Iovene M."/>
            <person name="Sanseverino W."/>
            <person name="Cavagnaro P."/>
            <person name="Yildiz M."/>
            <person name="Macko-Podgorni A."/>
            <person name="Moranska E."/>
            <person name="Grzebelus E."/>
            <person name="Grzebelus D."/>
            <person name="Ashrafi H."/>
            <person name="Zheng Z."/>
            <person name="Cheng S."/>
            <person name="Spooner D."/>
            <person name="Van Deynze A."/>
            <person name="Simon P."/>
        </authorList>
    </citation>
    <scope>NUCLEOTIDE SEQUENCE</scope>
    <source>
        <tissue evidence="5">Leaf</tissue>
    </source>
</reference>
<dbReference type="PANTHER" id="PTHR23213">
    <property type="entry name" value="FORMIN-RELATED"/>
    <property type="match status" value="1"/>
</dbReference>
<evidence type="ECO:0000313" key="6">
    <source>
        <dbReference type="Proteomes" id="UP000077755"/>
    </source>
</evidence>
<protein>
    <recommendedName>
        <fullName evidence="2">Formin-like protein</fullName>
    </recommendedName>
</protein>
<dbReference type="GO" id="GO:0051015">
    <property type="term" value="F:actin filament binding"/>
    <property type="evidence" value="ECO:0007669"/>
    <property type="project" value="InterPro"/>
</dbReference>
<feature type="region of interest" description="Disordered" evidence="3">
    <location>
        <begin position="534"/>
        <end position="587"/>
    </location>
</feature>